<name>A0A0N1HZH4_LEPSE</name>
<evidence type="ECO:0000256" key="1">
    <source>
        <dbReference type="SAM" id="MobiDB-lite"/>
    </source>
</evidence>
<dbReference type="AlphaFoldDB" id="A0A0N1HZH4"/>
<evidence type="ECO:0000313" key="2">
    <source>
        <dbReference type="EMBL" id="KPI88623.1"/>
    </source>
</evidence>
<evidence type="ECO:0000313" key="3">
    <source>
        <dbReference type="Proteomes" id="UP000038009"/>
    </source>
</evidence>
<comment type="caution">
    <text evidence="2">The sequence shown here is derived from an EMBL/GenBank/DDBJ whole genome shotgun (WGS) entry which is preliminary data.</text>
</comment>
<gene>
    <name evidence="2" type="ORF">ABL78_2291</name>
</gene>
<dbReference type="VEuPathDB" id="TriTrypDB:Lsey_0045_0250"/>
<feature type="region of interest" description="Disordered" evidence="1">
    <location>
        <begin position="59"/>
        <end position="137"/>
    </location>
</feature>
<reference evidence="2 3" key="1">
    <citation type="journal article" date="2015" name="PLoS Pathog.">
        <title>Leptomonas seymouri: Adaptations to the Dixenous Life Cycle Analyzed by Genome Sequencing, Transcriptome Profiling and Co-infection with Leishmania donovani.</title>
        <authorList>
            <person name="Kraeva N."/>
            <person name="Butenko A."/>
            <person name="Hlavacova J."/>
            <person name="Kostygov A."/>
            <person name="Myskova J."/>
            <person name="Grybchuk D."/>
            <person name="Lestinova T."/>
            <person name="Votypka J."/>
            <person name="Volf P."/>
            <person name="Opperdoes F."/>
            <person name="Flegontov P."/>
            <person name="Lukes J."/>
            <person name="Yurchenko V."/>
        </authorList>
    </citation>
    <scope>NUCLEOTIDE SEQUENCE [LARGE SCALE GENOMIC DNA]</scope>
    <source>
        <strain evidence="2 3">ATCC 30220</strain>
    </source>
</reference>
<accession>A0A0N1HZH4</accession>
<dbReference type="Proteomes" id="UP000038009">
    <property type="component" value="Unassembled WGS sequence"/>
</dbReference>
<dbReference type="CDD" id="cd12084">
    <property type="entry name" value="DD_RII_PKA-like"/>
    <property type="match status" value="1"/>
</dbReference>
<keyword evidence="3" id="KW-1185">Reference proteome</keyword>
<dbReference type="OrthoDB" id="241817at2759"/>
<proteinExistence type="predicted"/>
<dbReference type="OMA" id="DVFEYMG"/>
<dbReference type="EMBL" id="LJSK01000045">
    <property type="protein sequence ID" value="KPI88623.1"/>
    <property type="molecule type" value="Genomic_DNA"/>
</dbReference>
<sequence length="137" mass="14359">MSEFQEILEEDKAYLERIDMRSILQGLVADAMTDRPIDVFEYMGSWAAGKMASRLAANGEVAEKAAKSYPTEESANGAGHSIGDASHPHSSLPGHEGAASVGHSKEVTAAANSVSDPKVSPKANEGVANAADAFQEL</sequence>
<organism evidence="2 3">
    <name type="scientific">Leptomonas seymouri</name>
    <dbReference type="NCBI Taxonomy" id="5684"/>
    <lineage>
        <taxon>Eukaryota</taxon>
        <taxon>Discoba</taxon>
        <taxon>Euglenozoa</taxon>
        <taxon>Kinetoplastea</taxon>
        <taxon>Metakinetoplastina</taxon>
        <taxon>Trypanosomatida</taxon>
        <taxon>Trypanosomatidae</taxon>
        <taxon>Leishmaniinae</taxon>
        <taxon>Leptomonas</taxon>
    </lineage>
</organism>
<protein>
    <submittedName>
        <fullName evidence="2">Uncharacterized protein</fullName>
    </submittedName>
</protein>